<name>A0A7J6MJ27_PEROL</name>
<comment type="caution">
    <text evidence="2">The sequence shown here is derived from an EMBL/GenBank/DDBJ whole genome shotgun (WGS) entry which is preliminary data.</text>
</comment>
<evidence type="ECO:0000259" key="1">
    <source>
        <dbReference type="Pfam" id="PF04840"/>
    </source>
</evidence>
<reference evidence="2 3" key="1">
    <citation type="submission" date="2020-04" db="EMBL/GenBank/DDBJ databases">
        <title>Perkinsus olseni comparative genomics.</title>
        <authorList>
            <person name="Bogema D.R."/>
        </authorList>
    </citation>
    <scope>NUCLEOTIDE SEQUENCE [LARGE SCALE GENOMIC DNA]</scope>
    <source>
        <strain evidence="2">ATCC PRA-31</strain>
    </source>
</reference>
<dbReference type="PANTHER" id="PTHR12811">
    <property type="entry name" value="VACUOLAR PROTEIN SORTING VPS16"/>
    <property type="match status" value="1"/>
</dbReference>
<dbReference type="InterPro" id="IPR016534">
    <property type="entry name" value="VPS16"/>
</dbReference>
<dbReference type="GO" id="GO:0042144">
    <property type="term" value="P:vacuole fusion, non-autophagic"/>
    <property type="evidence" value="ECO:0007669"/>
    <property type="project" value="TreeGrafter"/>
</dbReference>
<dbReference type="GO" id="GO:0003779">
    <property type="term" value="F:actin binding"/>
    <property type="evidence" value="ECO:0007669"/>
    <property type="project" value="TreeGrafter"/>
</dbReference>
<dbReference type="Pfam" id="PF04840">
    <property type="entry name" value="Vps16_C"/>
    <property type="match status" value="1"/>
</dbReference>
<dbReference type="InterPro" id="IPR006925">
    <property type="entry name" value="Vps16_C"/>
</dbReference>
<protein>
    <recommendedName>
        <fullName evidence="1">Vps16 C-terminal domain-containing protein</fullName>
    </recommendedName>
</protein>
<organism evidence="2 3">
    <name type="scientific">Perkinsus olseni</name>
    <name type="common">Perkinsus atlanticus</name>
    <dbReference type="NCBI Taxonomy" id="32597"/>
    <lineage>
        <taxon>Eukaryota</taxon>
        <taxon>Sar</taxon>
        <taxon>Alveolata</taxon>
        <taxon>Perkinsozoa</taxon>
        <taxon>Perkinsea</taxon>
        <taxon>Perkinsida</taxon>
        <taxon>Perkinsidae</taxon>
        <taxon>Perkinsus</taxon>
    </lineage>
</organism>
<proteinExistence type="predicted"/>
<dbReference type="PANTHER" id="PTHR12811:SF0">
    <property type="entry name" value="VACUOLAR PROTEIN SORTING-ASSOCIATED PROTEIN 16 HOMOLOG"/>
    <property type="match status" value="1"/>
</dbReference>
<accession>A0A7J6MJ27</accession>
<dbReference type="GO" id="GO:0006886">
    <property type="term" value="P:intracellular protein transport"/>
    <property type="evidence" value="ECO:0007669"/>
    <property type="project" value="InterPro"/>
</dbReference>
<evidence type="ECO:0000313" key="2">
    <source>
        <dbReference type="EMBL" id="KAF4671632.1"/>
    </source>
</evidence>
<dbReference type="GO" id="GO:0005768">
    <property type="term" value="C:endosome"/>
    <property type="evidence" value="ECO:0007669"/>
    <property type="project" value="TreeGrafter"/>
</dbReference>
<dbReference type="Gene3D" id="1.10.150.780">
    <property type="entry name" value="Vps16, C-terminal region"/>
    <property type="match status" value="1"/>
</dbReference>
<evidence type="ECO:0000313" key="3">
    <source>
        <dbReference type="Proteomes" id="UP000572268"/>
    </source>
</evidence>
<dbReference type="GO" id="GO:0016197">
    <property type="term" value="P:endosomal transport"/>
    <property type="evidence" value="ECO:0007669"/>
    <property type="project" value="TreeGrafter"/>
</dbReference>
<dbReference type="InterPro" id="IPR038132">
    <property type="entry name" value="Vps16_C_sf"/>
</dbReference>
<gene>
    <name evidence="2" type="ORF">FOL46_000129</name>
</gene>
<sequence length="564" mass="60580">MRAAQFGRRFLQATPTAGGMAAISKAVVLAAAYVRVSSALAQAPIYMPASVAQLKLMSPRAVVSKVAERPGQQLLAFRIAEWLGCDPSSAVECWADALLASPSSTRMTDREILTAIMDKLKCLPHQSLAASSGVSSNDPLKSSPTTLATMARLCVHYNRQAVASQLLLSLDHRGQQQQQSEGPSGEVVPAASEQTVGLLLSLGSVPLALRKAVEVGSPDSIQRCIASIIGSSVDMEDTANDIVQACKEADLTPPENVLVAALVLDRWREEQDRRSGVLRNDDSIKIILRDLVGSSAVAQHSAAVALRTAIAAPVAEASKEDASGGGGRWWSRLGRSDRTSDQSRVLTRSDAADMFRNVGGEFSAVYGTTREASAQQSAVILQEESDLCRRQAQLERLSAMRGWTGAAGNKFVGLSMWETVRRLVTIGEVEEARGLLTKAKLLPEYNRRWWKVAVDALVNARRFSELAQMAEAAARSAGPPIGFEPIVALLLENQQFDLARGLVGKCKDMEQVASFYETLGMREEAMKAQQLAEQQRRSAIGGTSLLTGWSSTIAGAMRGGFTRS</sequence>
<dbReference type="EMBL" id="JABANN010000100">
    <property type="protein sequence ID" value="KAF4671632.1"/>
    <property type="molecule type" value="Genomic_DNA"/>
</dbReference>
<dbReference type="AlphaFoldDB" id="A0A7J6MJ27"/>
<feature type="domain" description="Vps16 C-terminal" evidence="1">
    <location>
        <begin position="407"/>
        <end position="528"/>
    </location>
</feature>
<dbReference type="Proteomes" id="UP000572268">
    <property type="component" value="Unassembled WGS sequence"/>
</dbReference>
<dbReference type="GO" id="GO:0030897">
    <property type="term" value="C:HOPS complex"/>
    <property type="evidence" value="ECO:0007669"/>
    <property type="project" value="TreeGrafter"/>
</dbReference>
<dbReference type="GO" id="GO:0005765">
    <property type="term" value="C:lysosomal membrane"/>
    <property type="evidence" value="ECO:0007669"/>
    <property type="project" value="TreeGrafter"/>
</dbReference>